<evidence type="ECO:0000313" key="1">
    <source>
        <dbReference type="EMBL" id="KKM94062.1"/>
    </source>
</evidence>
<reference evidence="1" key="1">
    <citation type="journal article" date="2015" name="Nature">
        <title>Complex archaea that bridge the gap between prokaryotes and eukaryotes.</title>
        <authorList>
            <person name="Spang A."/>
            <person name="Saw J.H."/>
            <person name="Jorgensen S.L."/>
            <person name="Zaremba-Niedzwiedzka K."/>
            <person name="Martijn J."/>
            <person name="Lind A.E."/>
            <person name="van Eijk R."/>
            <person name="Schleper C."/>
            <person name="Guy L."/>
            <person name="Ettema T.J."/>
        </authorList>
    </citation>
    <scope>NUCLEOTIDE SEQUENCE</scope>
</reference>
<comment type="caution">
    <text evidence="1">The sequence shown here is derived from an EMBL/GenBank/DDBJ whole genome shotgun (WGS) entry which is preliminary data.</text>
</comment>
<accession>A0A0F9PLB3</accession>
<gene>
    <name evidence="1" type="ORF">LCGC14_1202040</name>
</gene>
<organism evidence="1">
    <name type="scientific">marine sediment metagenome</name>
    <dbReference type="NCBI Taxonomy" id="412755"/>
    <lineage>
        <taxon>unclassified sequences</taxon>
        <taxon>metagenomes</taxon>
        <taxon>ecological metagenomes</taxon>
    </lineage>
</organism>
<sequence>MFEIIYQDDLNEVQRLEIINVAHVGAFLTLLKIELSYLTQELTELDIQPDNPNAFMTDYIIVKTRKEHLVELIEFLNLRIEEHHKLHFPEQPGQAIST</sequence>
<name>A0A0F9PLB3_9ZZZZ</name>
<dbReference type="EMBL" id="LAZR01006187">
    <property type="protein sequence ID" value="KKM94062.1"/>
    <property type="molecule type" value="Genomic_DNA"/>
</dbReference>
<proteinExistence type="predicted"/>
<dbReference type="AlphaFoldDB" id="A0A0F9PLB3"/>
<protein>
    <submittedName>
        <fullName evidence="1">Uncharacterized protein</fullName>
    </submittedName>
</protein>